<organism evidence="5 6">
    <name type="scientific">Paramecium sonneborni</name>
    <dbReference type="NCBI Taxonomy" id="65129"/>
    <lineage>
        <taxon>Eukaryota</taxon>
        <taxon>Sar</taxon>
        <taxon>Alveolata</taxon>
        <taxon>Ciliophora</taxon>
        <taxon>Intramacronucleata</taxon>
        <taxon>Oligohymenophorea</taxon>
        <taxon>Peniculida</taxon>
        <taxon>Parameciidae</taxon>
        <taxon>Paramecium</taxon>
    </lineage>
</organism>
<protein>
    <recommendedName>
        <fullName evidence="4">Protein kinase domain-containing protein</fullName>
    </recommendedName>
</protein>
<gene>
    <name evidence="5" type="ORF">PSON_ATCC_30995.1.T0080304</name>
</gene>
<evidence type="ECO:0000256" key="1">
    <source>
        <dbReference type="ARBA" id="ARBA00022741"/>
    </source>
</evidence>
<feature type="binding site" evidence="3">
    <location>
        <position position="108"/>
    </location>
    <ligand>
        <name>ATP</name>
        <dbReference type="ChEBI" id="CHEBI:30616"/>
    </ligand>
</feature>
<keyword evidence="6" id="KW-1185">Reference proteome</keyword>
<keyword evidence="2 3" id="KW-0067">ATP-binding</keyword>
<reference evidence="5" key="1">
    <citation type="submission" date="2021-01" db="EMBL/GenBank/DDBJ databases">
        <authorList>
            <consortium name="Genoscope - CEA"/>
            <person name="William W."/>
        </authorList>
    </citation>
    <scope>NUCLEOTIDE SEQUENCE</scope>
</reference>
<evidence type="ECO:0000256" key="3">
    <source>
        <dbReference type="PROSITE-ProRule" id="PRU10141"/>
    </source>
</evidence>
<evidence type="ECO:0000256" key="2">
    <source>
        <dbReference type="ARBA" id="ARBA00022840"/>
    </source>
</evidence>
<dbReference type="InterPro" id="IPR017441">
    <property type="entry name" value="Protein_kinase_ATP_BS"/>
</dbReference>
<dbReference type="Proteomes" id="UP000692954">
    <property type="component" value="Unassembled WGS sequence"/>
</dbReference>
<dbReference type="PROSITE" id="PS00107">
    <property type="entry name" value="PROTEIN_KINASE_ATP"/>
    <property type="match status" value="1"/>
</dbReference>
<proteinExistence type="predicted"/>
<comment type="caution">
    <text evidence="5">The sequence shown here is derived from an EMBL/GenBank/DDBJ whole genome shotgun (WGS) entry which is preliminary data.</text>
</comment>
<dbReference type="SMART" id="SM00220">
    <property type="entry name" value="S_TKc"/>
    <property type="match status" value="1"/>
</dbReference>
<dbReference type="PROSITE" id="PS50011">
    <property type="entry name" value="PROTEIN_KINASE_DOM"/>
    <property type="match status" value="1"/>
</dbReference>
<dbReference type="GO" id="GO:0004672">
    <property type="term" value="F:protein kinase activity"/>
    <property type="evidence" value="ECO:0007669"/>
    <property type="project" value="InterPro"/>
</dbReference>
<dbReference type="PANTHER" id="PTHR24347">
    <property type="entry name" value="SERINE/THREONINE-PROTEIN KINASE"/>
    <property type="match status" value="1"/>
</dbReference>
<dbReference type="PROSITE" id="PS00108">
    <property type="entry name" value="PROTEIN_KINASE_ST"/>
    <property type="match status" value="1"/>
</dbReference>
<accession>A0A8S1KU20</accession>
<dbReference type="InterPro" id="IPR000719">
    <property type="entry name" value="Prot_kinase_dom"/>
</dbReference>
<evidence type="ECO:0000259" key="4">
    <source>
        <dbReference type="PROSITE" id="PS50011"/>
    </source>
</evidence>
<name>A0A8S1KU20_9CILI</name>
<sequence>MIQSLVVQTNFHKQMEKLKGFLVSARNISPIEAEKPHRKTQTPLIGQLQQSIQFSDEDVQSVNINQIDVNQTNFNDEFVLGRKLGEGTHGIVKLCWKKDNPQMLFAVKIIKTIDEEQLEIVRQTFINSTIIKSPYIAKCYKLYIDINVIYMLMEYVPYQNLQTILLEKKKLKEQEVQKIANAILKSVRCLHSCGVCHRDIKPDNILVDLNDCSVKLIDFGVSRRFVTYNNSTFRYVKNQMLTVTGNLNYRAPEIMFSQSYGYNQQIDLWAIGVTLYQSLTGSLPFISEYTGEIVAQLSNSNSMQQAFKQEEFLKLSSSCRDLIKRLLMWNPLKRLTASEALKHIWIPNAQTPKKPLIKKFTKDDMDTSRISQNSDILNKSLINSATILSQELQNTLILSKQIDSILETTQSSDINLRFSIKIKQDKDIQDFKSKLRQFKLESSTNIYNRAKQNEANTIQLVGAFDDKNRNSIKLDEEDDIFGIKVCGSHHSLTQFDDPLINWILNSCRNSLNLICDLIYIIMNSSKTSRTTKALHLLHLEQKISIKNQFNIPTLRDSVPTLLKPYTLSPTKQSFQMTKQPQQYGYRKLSIEKKIIQLRKDIMNSKSGKSKQLFQSQKLQIKEGFYVIDVKSDLKSMRSNDDRSDKKFKIFQIPIAIQDKISKSQNSQEKQMLQIPHLKFRDKQSMVIDDVYNETPKCLASTKQPSEPNSPYFIRKLQSQQITQRSISQGNFEKTKQNKWIAWPQNLEGWNTHTNNPEEDLLLQLHYY</sequence>
<dbReference type="EMBL" id="CAJJDN010000008">
    <property type="protein sequence ID" value="CAD8054454.1"/>
    <property type="molecule type" value="Genomic_DNA"/>
</dbReference>
<keyword evidence="1 3" id="KW-0547">Nucleotide-binding</keyword>
<dbReference type="InterPro" id="IPR008271">
    <property type="entry name" value="Ser/Thr_kinase_AS"/>
</dbReference>
<dbReference type="GO" id="GO:0005524">
    <property type="term" value="F:ATP binding"/>
    <property type="evidence" value="ECO:0007669"/>
    <property type="project" value="UniProtKB-UniRule"/>
</dbReference>
<evidence type="ECO:0000313" key="5">
    <source>
        <dbReference type="EMBL" id="CAD8054454.1"/>
    </source>
</evidence>
<feature type="domain" description="Protein kinase" evidence="4">
    <location>
        <begin position="78"/>
        <end position="346"/>
    </location>
</feature>
<dbReference type="Pfam" id="PF00069">
    <property type="entry name" value="Pkinase"/>
    <property type="match status" value="1"/>
</dbReference>
<evidence type="ECO:0000313" key="6">
    <source>
        <dbReference type="Proteomes" id="UP000692954"/>
    </source>
</evidence>
<dbReference type="AlphaFoldDB" id="A0A8S1KU20"/>